<dbReference type="AlphaFoldDB" id="A0A1X6Z308"/>
<reference evidence="5 6" key="1">
    <citation type="submission" date="2017-03" db="EMBL/GenBank/DDBJ databases">
        <authorList>
            <person name="Afonso C.L."/>
            <person name="Miller P.J."/>
            <person name="Scott M.A."/>
            <person name="Spackman E."/>
            <person name="Goraichik I."/>
            <person name="Dimitrov K.M."/>
            <person name="Suarez D.L."/>
            <person name="Swayne D.E."/>
        </authorList>
    </citation>
    <scope>NUCLEOTIDE SEQUENCE [LARGE SCALE GENOMIC DNA]</scope>
    <source>
        <strain evidence="5 6">CECT 7751</strain>
    </source>
</reference>
<dbReference type="Proteomes" id="UP000193963">
    <property type="component" value="Unassembled WGS sequence"/>
</dbReference>
<keyword evidence="1" id="KW-0805">Transcription regulation</keyword>
<sequence length="163" mass="17955">MNDAAIDEFIQAMGQLWHSEGRPRIAGQVLAYLIVAGEPRSLQQMCDALQISKGSASTNARLLEDTGALRRVRPLGARQDAWLAVPNPSLALLQTVTRRFRTSAEAITRLAGAFPEGMEAAQGRVEDFADFYRRSADFMDEWAARIGQDCQAEPQESKTDGED</sequence>
<keyword evidence="6" id="KW-1185">Reference proteome</keyword>
<evidence type="ECO:0000256" key="2">
    <source>
        <dbReference type="ARBA" id="ARBA00023125"/>
    </source>
</evidence>
<dbReference type="EMBL" id="FWFN01000003">
    <property type="protein sequence ID" value="SLN39346.1"/>
    <property type="molecule type" value="Genomic_DNA"/>
</dbReference>
<dbReference type="PANTHER" id="PTHR38465">
    <property type="entry name" value="HTH-TYPE TRANSCRIPTIONAL REGULATOR MJ1563-RELATED"/>
    <property type="match status" value="1"/>
</dbReference>
<protein>
    <recommendedName>
        <fullName evidence="4">HTH marR-type domain-containing protein</fullName>
    </recommendedName>
</protein>
<keyword evidence="3" id="KW-0804">Transcription</keyword>
<name>A0A1X6Z308_9RHOB</name>
<dbReference type="InterPro" id="IPR000835">
    <property type="entry name" value="HTH_MarR-typ"/>
</dbReference>
<dbReference type="Gene3D" id="1.10.10.10">
    <property type="entry name" value="Winged helix-like DNA-binding domain superfamily/Winged helix DNA-binding domain"/>
    <property type="match status" value="1"/>
</dbReference>
<proteinExistence type="predicted"/>
<gene>
    <name evidence="5" type="ORF">PSM7751_01784</name>
</gene>
<organism evidence="5 6">
    <name type="scientific">Pseudooceanicola marinus</name>
    <dbReference type="NCBI Taxonomy" id="396013"/>
    <lineage>
        <taxon>Bacteria</taxon>
        <taxon>Pseudomonadati</taxon>
        <taxon>Pseudomonadota</taxon>
        <taxon>Alphaproteobacteria</taxon>
        <taxon>Rhodobacterales</taxon>
        <taxon>Paracoccaceae</taxon>
        <taxon>Pseudooceanicola</taxon>
    </lineage>
</organism>
<accession>A0A1X6Z308</accession>
<dbReference type="InterPro" id="IPR052362">
    <property type="entry name" value="HTH-GbsR_regulator"/>
</dbReference>
<dbReference type="InterPro" id="IPR036388">
    <property type="entry name" value="WH-like_DNA-bd_sf"/>
</dbReference>
<evidence type="ECO:0000313" key="6">
    <source>
        <dbReference type="Proteomes" id="UP000193963"/>
    </source>
</evidence>
<evidence type="ECO:0000256" key="3">
    <source>
        <dbReference type="ARBA" id="ARBA00023163"/>
    </source>
</evidence>
<dbReference type="PANTHER" id="PTHR38465:SF1">
    <property type="entry name" value="HTH-TYPE TRANSCRIPTIONAL REGULATOR MJ1563-RELATED"/>
    <property type="match status" value="1"/>
</dbReference>
<evidence type="ECO:0000259" key="4">
    <source>
        <dbReference type="Pfam" id="PF12802"/>
    </source>
</evidence>
<feature type="domain" description="HTH marR-type" evidence="4">
    <location>
        <begin position="22"/>
        <end position="74"/>
    </location>
</feature>
<dbReference type="GO" id="GO:0003700">
    <property type="term" value="F:DNA-binding transcription factor activity"/>
    <property type="evidence" value="ECO:0007669"/>
    <property type="project" value="InterPro"/>
</dbReference>
<dbReference type="GO" id="GO:0003677">
    <property type="term" value="F:DNA binding"/>
    <property type="evidence" value="ECO:0007669"/>
    <property type="project" value="UniProtKB-KW"/>
</dbReference>
<dbReference type="InterPro" id="IPR036390">
    <property type="entry name" value="WH_DNA-bd_sf"/>
</dbReference>
<evidence type="ECO:0000256" key="1">
    <source>
        <dbReference type="ARBA" id="ARBA00023015"/>
    </source>
</evidence>
<dbReference type="Pfam" id="PF12802">
    <property type="entry name" value="MarR_2"/>
    <property type="match status" value="1"/>
</dbReference>
<evidence type="ECO:0000313" key="5">
    <source>
        <dbReference type="EMBL" id="SLN39346.1"/>
    </source>
</evidence>
<keyword evidence="2" id="KW-0238">DNA-binding</keyword>
<dbReference type="SUPFAM" id="SSF46785">
    <property type="entry name" value="Winged helix' DNA-binding domain"/>
    <property type="match status" value="1"/>
</dbReference>